<dbReference type="PANTHER" id="PTHR34219">
    <property type="entry name" value="IRON-REGULATED INNER MEMBRANE PROTEIN-RELATED"/>
    <property type="match status" value="1"/>
</dbReference>
<evidence type="ECO:0000256" key="1">
    <source>
        <dbReference type="SAM" id="MobiDB-lite"/>
    </source>
</evidence>
<feature type="transmembrane region" description="Helical" evidence="2">
    <location>
        <begin position="182"/>
        <end position="204"/>
    </location>
</feature>
<dbReference type="GeneID" id="48277238"/>
<dbReference type="PANTHER" id="PTHR34219:SF1">
    <property type="entry name" value="PEPSY DOMAIN-CONTAINING PROTEIN"/>
    <property type="match status" value="1"/>
</dbReference>
<evidence type="ECO:0000313" key="4">
    <source>
        <dbReference type="EMBL" id="SUV16885.1"/>
    </source>
</evidence>
<gene>
    <name evidence="4" type="primary">cysJ_1</name>
    <name evidence="3" type="ORF">LS41612_13640</name>
    <name evidence="4" type="ORF">NCTC10338_01972</name>
</gene>
<sequence length="451" mass="50661">MKNATYSSFWRMHFYAALFITPLLITLTLSGIGYLFYTDVEDHLYEDYFFGNSNKTEVLTIDEGVQQAEAAFAGYTTTKIIELDEPYNTRLTLSNSEGDQRYVFLDDNNQIVGHQDPTYTFSNVLRSLHSSLFVGGTVVNYLVELAACWAIFLLLSGLYMTFKGKVLKKVKQANKRQKNRKWHALLGTIITIPMVIIIFTGLPWSAFMGNFIYTAAQDNPSFGIPLLQQQPPTSDMSEIPWATRQEEAPSSSKHAHHGMGAASTSRNENQLDVASLQQQIEANGITKPYSIIYPTSNDGVFTVAKSSNTGVTGLDVSPYDEATMYFDQYSGDFISKVNYDDYGILAKWFTWGIPLHEGHLFGWPNKLINLLVCVAFLGVIFWGFRTWLLRKKKGLLSAPPQLSQKISIPFIVIIVLLGVMMPLFGLSLILVAFVEFAMKAMNKNKPTNDMN</sequence>
<keyword evidence="2" id="KW-1133">Transmembrane helix</keyword>
<organism evidence="3 5">
    <name type="scientific">Lysinibacillus sphaericus</name>
    <name type="common">Bacillus sphaericus</name>
    <dbReference type="NCBI Taxonomy" id="1421"/>
    <lineage>
        <taxon>Bacteria</taxon>
        <taxon>Bacillati</taxon>
        <taxon>Bacillota</taxon>
        <taxon>Bacilli</taxon>
        <taxon>Bacillales</taxon>
        <taxon>Bacillaceae</taxon>
        <taxon>Lysinibacillus</taxon>
    </lineage>
</organism>
<feature type="transmembrane region" description="Helical" evidence="2">
    <location>
        <begin position="367"/>
        <end position="388"/>
    </location>
</feature>
<dbReference type="AlphaFoldDB" id="A0A2S0K1F8"/>
<evidence type="ECO:0000313" key="5">
    <source>
        <dbReference type="Proteomes" id="UP000238825"/>
    </source>
</evidence>
<dbReference type="GO" id="GO:0004783">
    <property type="term" value="F:sulfite reductase (NADPH) activity"/>
    <property type="evidence" value="ECO:0007669"/>
    <property type="project" value="UniProtKB-EC"/>
</dbReference>
<dbReference type="Pfam" id="PF03929">
    <property type="entry name" value="PepSY_TM"/>
    <property type="match status" value="1"/>
</dbReference>
<protein>
    <submittedName>
        <fullName evidence="4">Sulfite reductase [NADPH], flavoprotein subunit alpha</fullName>
        <ecNumber evidence="4">1.8.1.2</ecNumber>
    </submittedName>
    <submittedName>
        <fullName evidence="3">Sulfite reductase subunit alpha</fullName>
    </submittedName>
</protein>
<dbReference type="EC" id="1.8.1.2" evidence="4"/>
<keyword evidence="2" id="KW-0472">Membrane</keyword>
<dbReference type="Proteomes" id="UP000255295">
    <property type="component" value="Unassembled WGS sequence"/>
</dbReference>
<feature type="region of interest" description="Disordered" evidence="1">
    <location>
        <begin position="243"/>
        <end position="268"/>
    </location>
</feature>
<keyword evidence="2" id="KW-0812">Transmembrane</keyword>
<dbReference type="Proteomes" id="UP000238825">
    <property type="component" value="Chromosome"/>
</dbReference>
<evidence type="ECO:0000256" key="2">
    <source>
        <dbReference type="SAM" id="Phobius"/>
    </source>
</evidence>
<keyword evidence="4" id="KW-0560">Oxidoreductase</keyword>
<feature type="transmembrane region" description="Helical" evidence="2">
    <location>
        <begin position="408"/>
        <end position="434"/>
    </location>
</feature>
<dbReference type="EMBL" id="CP019980">
    <property type="protein sequence ID" value="AVK97230.1"/>
    <property type="molecule type" value="Genomic_DNA"/>
</dbReference>
<dbReference type="InterPro" id="IPR005625">
    <property type="entry name" value="PepSY-ass_TM"/>
</dbReference>
<feature type="transmembrane region" description="Helical" evidence="2">
    <location>
        <begin position="138"/>
        <end position="162"/>
    </location>
</feature>
<dbReference type="RefSeq" id="WP_024363604.1">
    <property type="nucleotide sequence ID" value="NZ_BJNS01000001.1"/>
</dbReference>
<dbReference type="EMBL" id="UFSZ01000001">
    <property type="protein sequence ID" value="SUV16885.1"/>
    <property type="molecule type" value="Genomic_DNA"/>
</dbReference>
<proteinExistence type="predicted"/>
<reference evidence="4 6" key="2">
    <citation type="submission" date="2018-06" db="EMBL/GenBank/DDBJ databases">
        <authorList>
            <consortium name="Pathogen Informatics"/>
            <person name="Doyle S."/>
        </authorList>
    </citation>
    <scope>NUCLEOTIDE SEQUENCE [LARGE SCALE GENOMIC DNA]</scope>
    <source>
        <strain evidence="4 6">NCTC10338</strain>
    </source>
</reference>
<reference evidence="3 5" key="1">
    <citation type="submission" date="2017-03" db="EMBL/GenBank/DDBJ databases">
        <title>The whole genome sequencing and assembly of Lysinibacillus sphaericus DSM 28T strain.</title>
        <authorList>
            <person name="Lee Y.-J."/>
            <person name="Yi H."/>
            <person name="Bahn Y.-S."/>
            <person name="Kim J.F."/>
            <person name="Lee D.-W."/>
        </authorList>
    </citation>
    <scope>NUCLEOTIDE SEQUENCE [LARGE SCALE GENOMIC DNA]</scope>
    <source>
        <strain evidence="3 5">DSM 28</strain>
    </source>
</reference>
<accession>A0A2S0K1F8</accession>
<evidence type="ECO:0000313" key="3">
    <source>
        <dbReference type="EMBL" id="AVK97230.1"/>
    </source>
</evidence>
<name>A0A2S0K1F8_LYSSH</name>
<feature type="transmembrane region" description="Helical" evidence="2">
    <location>
        <begin position="12"/>
        <end position="37"/>
    </location>
</feature>
<evidence type="ECO:0000313" key="6">
    <source>
        <dbReference type="Proteomes" id="UP000255295"/>
    </source>
</evidence>